<protein>
    <submittedName>
        <fullName evidence="1">Uncharacterized protein</fullName>
    </submittedName>
</protein>
<dbReference type="AlphaFoldDB" id="A0A1H3A3S6"/>
<evidence type="ECO:0000313" key="1">
    <source>
        <dbReference type="EMBL" id="SDX24286.1"/>
    </source>
</evidence>
<dbReference type="STRING" id="1058.SAMN05421783_11845"/>
<name>A0A1H3A3S6_THIRO</name>
<keyword evidence="2" id="KW-1185">Reference proteome</keyword>
<sequence>MTNAQCLYGHRPTPGWPGFARACRPSWRDDLCPTWIDLVVPPCSFRVFRDHEVAARRVVGHDGNDIPCFQAYDYRRLDLRSDDDEEYYLAVSYSESVSAWRLRDGRWLVHRRVELLGDEDAATSALSIDERMPR</sequence>
<organism evidence="1 2">
    <name type="scientific">Thiocapsa roseopersicina</name>
    <dbReference type="NCBI Taxonomy" id="1058"/>
    <lineage>
        <taxon>Bacteria</taxon>
        <taxon>Pseudomonadati</taxon>
        <taxon>Pseudomonadota</taxon>
        <taxon>Gammaproteobacteria</taxon>
        <taxon>Chromatiales</taxon>
        <taxon>Chromatiaceae</taxon>
        <taxon>Thiocapsa</taxon>
    </lineage>
</organism>
<reference evidence="2" key="1">
    <citation type="submission" date="2016-10" db="EMBL/GenBank/DDBJ databases">
        <authorList>
            <person name="Varghese N."/>
            <person name="Submissions S."/>
        </authorList>
    </citation>
    <scope>NUCLEOTIDE SEQUENCE [LARGE SCALE GENOMIC DNA]</scope>
    <source>
        <strain evidence="2">DSM 217</strain>
    </source>
</reference>
<accession>A0A1H3A3S6</accession>
<dbReference type="OrthoDB" id="9180615at2"/>
<gene>
    <name evidence="1" type="ORF">SAMN05421783_11845</name>
</gene>
<dbReference type="Proteomes" id="UP000198816">
    <property type="component" value="Unassembled WGS sequence"/>
</dbReference>
<proteinExistence type="predicted"/>
<dbReference type="RefSeq" id="WP_093035057.1">
    <property type="nucleotide sequence ID" value="NZ_FNNZ01000018.1"/>
</dbReference>
<dbReference type="EMBL" id="FNNZ01000018">
    <property type="protein sequence ID" value="SDX24286.1"/>
    <property type="molecule type" value="Genomic_DNA"/>
</dbReference>
<evidence type="ECO:0000313" key="2">
    <source>
        <dbReference type="Proteomes" id="UP000198816"/>
    </source>
</evidence>